<feature type="transmembrane region" description="Helical" evidence="1">
    <location>
        <begin position="319"/>
        <end position="338"/>
    </location>
</feature>
<name>A0ABU1A996_9LACO</name>
<dbReference type="Pfam" id="PF06030">
    <property type="entry name" value="WxLIP_PGBD"/>
    <property type="match status" value="1"/>
</dbReference>
<keyword evidence="1" id="KW-0472">Membrane</keyword>
<feature type="domain" description="WxL Interacting Protein peptidoglycan binding" evidence="2">
    <location>
        <begin position="44"/>
        <end position="164"/>
    </location>
</feature>
<sequence>MWKRRGKLKLWFGLMGLLAGLAMGQGVRAATKSGRVIPTNDTGYSVVVKLPSQQIESKKALFDLRLVAGQSQTLQAVIYNSTDYDMKIAMAIRTANTTASGRIGYMKSAQPAEPTLRYRLTDLAKLAGPKMVIVPANSQKLVTARIVLPQTDFQGVILGAWCFKPVNADGTTPQKKARGKRSEVRLKLTVGQVPTPNVKLLNVKAGSYHSHQAVYPVLENSTATIISHLTVQTTITAKKSGKVVKRWRQSSVTLAPNSTFSPAIILRKAGLKPGDYQLKMRLHNRDHRWVVQRDFKLDATTAEKVNADAIKRSGIGGHWLVLFAMAVVFIVGWLVMVWRKHRRNPSRDKQG</sequence>
<protein>
    <submittedName>
        <fullName evidence="4">DUF916 and DUF3324 domain-containing protein</fullName>
    </submittedName>
</protein>
<dbReference type="EMBL" id="JAVCWF010000001">
    <property type="protein sequence ID" value="MDQ7937494.1"/>
    <property type="molecule type" value="Genomic_DNA"/>
</dbReference>
<dbReference type="Proteomes" id="UP001227831">
    <property type="component" value="Unassembled WGS sequence"/>
</dbReference>
<organism evidence="4 5">
    <name type="scientific">Lactiplantibacillus brownii</name>
    <dbReference type="NCBI Taxonomy" id="3069269"/>
    <lineage>
        <taxon>Bacteria</taxon>
        <taxon>Bacillati</taxon>
        <taxon>Bacillota</taxon>
        <taxon>Bacilli</taxon>
        <taxon>Lactobacillales</taxon>
        <taxon>Lactobacillaceae</taxon>
        <taxon>Lactiplantibacillus</taxon>
    </lineage>
</organism>
<comment type="caution">
    <text evidence="4">The sequence shown here is derived from an EMBL/GenBank/DDBJ whole genome shotgun (WGS) entry which is preliminary data.</text>
</comment>
<keyword evidence="5" id="KW-1185">Reference proteome</keyword>
<dbReference type="InterPro" id="IPR010317">
    <property type="entry name" value="WxLIP_PGBD"/>
</dbReference>
<proteinExistence type="predicted"/>
<dbReference type="RefSeq" id="WP_308703236.1">
    <property type="nucleotide sequence ID" value="NZ_AP027463.1"/>
</dbReference>
<gene>
    <name evidence="4" type="ORF">RA086_07610</name>
</gene>
<evidence type="ECO:0000313" key="4">
    <source>
        <dbReference type="EMBL" id="MDQ7937494.1"/>
    </source>
</evidence>
<dbReference type="InterPro" id="IPR021759">
    <property type="entry name" value="WxLIP_HBD"/>
</dbReference>
<accession>A0ABU1A996</accession>
<evidence type="ECO:0000313" key="5">
    <source>
        <dbReference type="Proteomes" id="UP001227831"/>
    </source>
</evidence>
<keyword evidence="1" id="KW-0812">Transmembrane</keyword>
<evidence type="ECO:0000259" key="2">
    <source>
        <dbReference type="Pfam" id="PF06030"/>
    </source>
</evidence>
<evidence type="ECO:0000259" key="3">
    <source>
        <dbReference type="Pfam" id="PF11797"/>
    </source>
</evidence>
<keyword evidence="1" id="KW-1133">Transmembrane helix</keyword>
<dbReference type="Pfam" id="PF11797">
    <property type="entry name" value="WxLIP_HBD"/>
    <property type="match status" value="1"/>
</dbReference>
<reference evidence="4 5" key="1">
    <citation type="journal article" date="2023" name="Int. J. Syst. Evol. Microbiol.">
        <title>Lactiplantibacillus brownii sp. nov., a novel psychrotolerant species isolated from sauerkraut.</title>
        <authorList>
            <person name="Heng Y.C."/>
            <person name="Silvaraju S."/>
            <person name="Lee J.K.Y."/>
            <person name="Kittelmann S."/>
        </authorList>
    </citation>
    <scope>NUCLEOTIDE SEQUENCE [LARGE SCALE GENOMIC DNA]</scope>
    <source>
        <strain evidence="4 5">WILCCON 0030</strain>
    </source>
</reference>
<evidence type="ECO:0000256" key="1">
    <source>
        <dbReference type="SAM" id="Phobius"/>
    </source>
</evidence>
<feature type="domain" description="WxL Interacting Protein host binding" evidence="3">
    <location>
        <begin position="192"/>
        <end position="306"/>
    </location>
</feature>